<reference evidence="3" key="1">
    <citation type="journal article" date="2013" name="Nature">
        <title>The genomes of four tapeworm species reveal adaptations to parasitism.</title>
        <authorList>
            <person name="Tsai I.J."/>
            <person name="Zarowiecki M."/>
            <person name="Holroyd N."/>
            <person name="Garciarrubio A."/>
            <person name="Sanchez-Flores A."/>
            <person name="Brooks K.L."/>
            <person name="Tracey A."/>
            <person name="Bobes R.J."/>
            <person name="Fragoso G."/>
            <person name="Sciutto E."/>
            <person name="Aslett M."/>
            <person name="Beasley H."/>
            <person name="Bennett H.M."/>
            <person name="Cai J."/>
            <person name="Camicia F."/>
            <person name="Clark R."/>
            <person name="Cucher M."/>
            <person name="De Silva N."/>
            <person name="Day T.A."/>
            <person name="Deplazes P."/>
            <person name="Estrada K."/>
            <person name="Fernandez C."/>
            <person name="Holland P.W."/>
            <person name="Hou J."/>
            <person name="Hu S."/>
            <person name="Huckvale T."/>
            <person name="Hung S.S."/>
            <person name="Kamenetzky L."/>
            <person name="Keane J.A."/>
            <person name="Kiss F."/>
            <person name="Koziol U."/>
            <person name="Lambert O."/>
            <person name="Liu K."/>
            <person name="Luo X."/>
            <person name="Luo Y."/>
            <person name="Macchiaroli N."/>
            <person name="Nichol S."/>
            <person name="Paps J."/>
            <person name="Parkinson J."/>
            <person name="Pouchkina-Stantcheva N."/>
            <person name="Riddiford N."/>
            <person name="Rosenzvit M."/>
            <person name="Salinas G."/>
            <person name="Wasmuth J.D."/>
            <person name="Zamanian M."/>
            <person name="Zheng Y."/>
            <person name="Cai X."/>
            <person name="Soberon X."/>
            <person name="Olson P.D."/>
            <person name="Laclette J.P."/>
            <person name="Brehm K."/>
            <person name="Berriman M."/>
            <person name="Garciarrubio A."/>
            <person name="Bobes R.J."/>
            <person name="Fragoso G."/>
            <person name="Sanchez-Flores A."/>
            <person name="Estrada K."/>
            <person name="Cevallos M.A."/>
            <person name="Morett E."/>
            <person name="Gonzalez V."/>
            <person name="Portillo T."/>
            <person name="Ochoa-Leyva A."/>
            <person name="Jose M.V."/>
            <person name="Sciutto E."/>
            <person name="Landa A."/>
            <person name="Jimenez L."/>
            <person name="Valdes V."/>
            <person name="Carrero J.C."/>
            <person name="Larralde C."/>
            <person name="Morales-Montor J."/>
            <person name="Limon-Lason J."/>
            <person name="Soberon X."/>
            <person name="Laclette J.P."/>
        </authorList>
    </citation>
    <scope>NUCLEOTIDE SEQUENCE [LARGE SCALE GENOMIC DNA]</scope>
</reference>
<accession>A0A087VXM5</accession>
<proteinExistence type="predicted"/>
<evidence type="ECO:0000313" key="4">
    <source>
        <dbReference type="Proteomes" id="UP000017246"/>
    </source>
</evidence>
<sequence length="126" mass="14556">MAPRTWVSLVLLTLALAVLAADMKAFRACLEVCNQRYKQCLKKTEGMWRDFYKNVNNITRIANRCCLYRANSRRATEMDSLGACARIRCNAALWGCEIRKRHEGEISQSEREHLAQEEEEHGGRSY</sequence>
<dbReference type="EMBL" id="LN902843">
    <property type="protein sequence ID" value="CDI97048.1"/>
    <property type="molecule type" value="Genomic_DNA"/>
</dbReference>
<feature type="region of interest" description="Disordered" evidence="1">
    <location>
        <begin position="104"/>
        <end position="126"/>
    </location>
</feature>
<name>A0A087VXM5_ECHMU</name>
<dbReference type="OMA" id="RATEMDS"/>
<dbReference type="Proteomes" id="UP000017246">
    <property type="component" value="Unassembled WGS sequence"/>
</dbReference>
<keyword evidence="4" id="KW-1185">Reference proteome</keyword>
<reference evidence="3" key="2">
    <citation type="submission" date="2015-11" db="EMBL/GenBank/DDBJ databases">
        <authorList>
            <person name="Zhang Y."/>
            <person name="Guo Z."/>
        </authorList>
    </citation>
    <scope>NUCLEOTIDE SEQUENCE</scope>
</reference>
<feature type="signal peptide" evidence="2">
    <location>
        <begin position="1"/>
        <end position="20"/>
    </location>
</feature>
<evidence type="ECO:0000256" key="1">
    <source>
        <dbReference type="SAM" id="MobiDB-lite"/>
    </source>
</evidence>
<evidence type="ECO:0000313" key="3">
    <source>
        <dbReference type="EMBL" id="CDI97048.1"/>
    </source>
</evidence>
<feature type="chain" id="PRO_5001831636" evidence="2">
    <location>
        <begin position="21"/>
        <end position="126"/>
    </location>
</feature>
<dbReference type="AlphaFoldDB" id="A0A087VXM5"/>
<evidence type="ECO:0000256" key="2">
    <source>
        <dbReference type="SAM" id="SignalP"/>
    </source>
</evidence>
<protein>
    <submittedName>
        <fullName evidence="3">Expressed conserved protein</fullName>
    </submittedName>
</protein>
<gene>
    <name evidence="3" type="ORF">EmuJ_000079500</name>
</gene>
<keyword evidence="2" id="KW-0732">Signal</keyword>
<dbReference type="OrthoDB" id="6271423at2759"/>
<organism evidence="3 4">
    <name type="scientific">Echinococcus multilocularis</name>
    <name type="common">Fox tapeworm</name>
    <dbReference type="NCBI Taxonomy" id="6211"/>
    <lineage>
        <taxon>Eukaryota</taxon>
        <taxon>Metazoa</taxon>
        <taxon>Spiralia</taxon>
        <taxon>Lophotrochozoa</taxon>
        <taxon>Platyhelminthes</taxon>
        <taxon>Cestoda</taxon>
        <taxon>Eucestoda</taxon>
        <taxon>Cyclophyllidea</taxon>
        <taxon>Taeniidae</taxon>
        <taxon>Echinococcus</taxon>
    </lineage>
</organism>